<dbReference type="Gene3D" id="3.30.590.10">
    <property type="entry name" value="Glutamine synthetase/guanido kinase, catalytic domain"/>
    <property type="match status" value="1"/>
</dbReference>
<dbReference type="PANTHER" id="PTHR43785">
    <property type="entry name" value="GAMMA-GLUTAMYLPUTRESCINE SYNTHETASE"/>
    <property type="match status" value="1"/>
</dbReference>
<organism evidence="7 8">
    <name type="scientific">Agromyces bracchium</name>
    <dbReference type="NCBI Taxonomy" id="88376"/>
    <lineage>
        <taxon>Bacteria</taxon>
        <taxon>Bacillati</taxon>
        <taxon>Actinomycetota</taxon>
        <taxon>Actinomycetes</taxon>
        <taxon>Micrococcales</taxon>
        <taxon>Microbacteriaceae</taxon>
        <taxon>Agromyces</taxon>
    </lineage>
</organism>
<dbReference type="SUPFAM" id="SSF54368">
    <property type="entry name" value="Glutamine synthetase, N-terminal domain"/>
    <property type="match status" value="1"/>
</dbReference>
<evidence type="ECO:0000256" key="2">
    <source>
        <dbReference type="ARBA" id="ARBA00022598"/>
    </source>
</evidence>
<dbReference type="SMART" id="SM01230">
    <property type="entry name" value="Gln-synt_C"/>
    <property type="match status" value="1"/>
</dbReference>
<gene>
    <name evidence="7" type="ORF">GJ743_13790</name>
</gene>
<dbReference type="InterPro" id="IPR008146">
    <property type="entry name" value="Gln_synth_cat_dom"/>
</dbReference>
<dbReference type="Gene3D" id="3.10.20.70">
    <property type="entry name" value="Glutamine synthetase, N-terminal domain"/>
    <property type="match status" value="1"/>
</dbReference>
<dbReference type="GO" id="GO:0004356">
    <property type="term" value="F:glutamine synthetase activity"/>
    <property type="evidence" value="ECO:0007669"/>
    <property type="project" value="InterPro"/>
</dbReference>
<dbReference type="AlphaFoldDB" id="A0A6I3M8Y3"/>
<feature type="compositionally biased region" description="Polar residues" evidence="5">
    <location>
        <begin position="1"/>
        <end position="10"/>
    </location>
</feature>
<sequence>MTLTASSTEAGTPGRPDPDHDAAASQTEPGLEHLERLLARGIRVIRVVHADLFGRQRAKQFPVSSLPQLLGGIAYSKMSVAEDLLGVPVDETQFPQLLGHPDLHARIEPDTAVIPPWEPDAIWVLASLWEHGRRSELCARGQLAAAREHLAAALGLTAQAAGEPEFYLFKQPTGDGGRGAPYAPDGVSYTIDRITDPDGAVGRMHRALIDFGIGVTVVNREFSPGQFEVNLHHGEAQVAADQVFLLKTAIKELARIEGLEAVFMAKPVTGEEGSSLHVHLSFWDEAGRNVFATDDGGMSDVLTAAIGGIQAHAAALLAFASPTVNSYKRLRGNGLSPRRSNVAEDNRYTFVRVPAERGPATRFELRAGDASASPHLLTAAMLHAACDGIARGMVPTPDGAPLPRSLEESIAALEADELFTNAFGAELVGVYAAVKRREIEAFEASVTDWEWNLYHSHA</sequence>
<evidence type="ECO:0000256" key="3">
    <source>
        <dbReference type="PROSITE-ProRule" id="PRU01331"/>
    </source>
</evidence>
<reference evidence="7 8" key="1">
    <citation type="submission" date="2019-11" db="EMBL/GenBank/DDBJ databases">
        <title>Agromyces kandeliae sp. nov., isolated from mangrove soil.</title>
        <authorList>
            <person name="Wang R."/>
        </authorList>
    </citation>
    <scope>NUCLEOTIDE SEQUENCE [LARGE SCALE GENOMIC DNA]</scope>
    <source>
        <strain evidence="7 8">JCM 11433</strain>
    </source>
</reference>
<proteinExistence type="inferred from homology"/>
<feature type="domain" description="GS catalytic" evidence="6">
    <location>
        <begin position="139"/>
        <end position="458"/>
    </location>
</feature>
<dbReference type="Proteomes" id="UP000433071">
    <property type="component" value="Unassembled WGS sequence"/>
</dbReference>
<dbReference type="SUPFAM" id="SSF55931">
    <property type="entry name" value="Glutamine synthetase/guanido kinase"/>
    <property type="match status" value="1"/>
</dbReference>
<dbReference type="OrthoDB" id="9807095at2"/>
<evidence type="ECO:0000313" key="8">
    <source>
        <dbReference type="Proteomes" id="UP000433071"/>
    </source>
</evidence>
<comment type="similarity">
    <text evidence="1 3 4">Belongs to the glutamine synthetase family.</text>
</comment>
<evidence type="ECO:0000259" key="6">
    <source>
        <dbReference type="PROSITE" id="PS51987"/>
    </source>
</evidence>
<accession>A0A6I3M8Y3</accession>
<evidence type="ECO:0000256" key="1">
    <source>
        <dbReference type="ARBA" id="ARBA00009897"/>
    </source>
</evidence>
<dbReference type="InterPro" id="IPR036651">
    <property type="entry name" value="Gln_synt_N_sf"/>
</dbReference>
<evidence type="ECO:0000256" key="4">
    <source>
        <dbReference type="RuleBase" id="RU000384"/>
    </source>
</evidence>
<dbReference type="EMBL" id="WMLB01000031">
    <property type="protein sequence ID" value="MTH69441.1"/>
    <property type="molecule type" value="Genomic_DNA"/>
</dbReference>
<keyword evidence="8" id="KW-1185">Reference proteome</keyword>
<dbReference type="PROSITE" id="PS51987">
    <property type="entry name" value="GS_CATALYTIC"/>
    <property type="match status" value="1"/>
</dbReference>
<evidence type="ECO:0000313" key="7">
    <source>
        <dbReference type="EMBL" id="MTH69441.1"/>
    </source>
</evidence>
<dbReference type="InterPro" id="IPR014746">
    <property type="entry name" value="Gln_synth/guanido_kin_cat_dom"/>
</dbReference>
<comment type="caution">
    <text evidence="7">The sequence shown here is derived from an EMBL/GenBank/DDBJ whole genome shotgun (WGS) entry which is preliminary data.</text>
</comment>
<dbReference type="RefSeq" id="WP_155052493.1">
    <property type="nucleotide sequence ID" value="NZ_BAAAIB010000011.1"/>
</dbReference>
<feature type="region of interest" description="Disordered" evidence="5">
    <location>
        <begin position="1"/>
        <end position="28"/>
    </location>
</feature>
<protein>
    <submittedName>
        <fullName evidence="7">Glutamine synthetase</fullName>
    </submittedName>
</protein>
<dbReference type="GO" id="GO:0006542">
    <property type="term" value="P:glutamine biosynthetic process"/>
    <property type="evidence" value="ECO:0007669"/>
    <property type="project" value="InterPro"/>
</dbReference>
<dbReference type="PANTHER" id="PTHR43785:SF12">
    <property type="entry name" value="TYPE-1 GLUTAMINE SYNTHETASE 2"/>
    <property type="match status" value="1"/>
</dbReference>
<dbReference type="Pfam" id="PF00120">
    <property type="entry name" value="Gln-synt_C"/>
    <property type="match status" value="1"/>
</dbReference>
<name>A0A6I3M8Y3_9MICO</name>
<keyword evidence="2" id="KW-0436">Ligase</keyword>
<evidence type="ECO:0000256" key="5">
    <source>
        <dbReference type="SAM" id="MobiDB-lite"/>
    </source>
</evidence>